<dbReference type="InterPro" id="IPR028427">
    <property type="entry name" value="Met_Sox_Rdtase_MsrB"/>
</dbReference>
<evidence type="ECO:0000256" key="4">
    <source>
        <dbReference type="SAM" id="MobiDB-lite"/>
    </source>
</evidence>
<evidence type="ECO:0000259" key="5">
    <source>
        <dbReference type="PROSITE" id="PS51790"/>
    </source>
</evidence>
<dbReference type="OrthoDB" id="9785497at2"/>
<name>A0A1N7CIN1_9ACTN</name>
<dbReference type="SUPFAM" id="SSF51316">
    <property type="entry name" value="Mss4-like"/>
    <property type="match status" value="1"/>
</dbReference>
<dbReference type="PANTHER" id="PTHR10173">
    <property type="entry name" value="METHIONINE SULFOXIDE REDUCTASE"/>
    <property type="match status" value="1"/>
</dbReference>
<reference evidence="7" key="1">
    <citation type="submission" date="2017-01" db="EMBL/GenBank/DDBJ databases">
        <authorList>
            <person name="Varghese N."/>
            <person name="Submissions S."/>
        </authorList>
    </citation>
    <scope>NUCLEOTIDE SEQUENCE [LARGE SCALE GENOMIC DNA]</scope>
    <source>
        <strain evidence="7">ATCC 12950</strain>
    </source>
</reference>
<dbReference type="Gene3D" id="2.170.150.20">
    <property type="entry name" value="Peptide methionine sulfoxide reductase"/>
    <property type="match status" value="1"/>
</dbReference>
<dbReference type="GO" id="GO:0005737">
    <property type="term" value="C:cytoplasm"/>
    <property type="evidence" value="ECO:0007669"/>
    <property type="project" value="TreeGrafter"/>
</dbReference>
<dbReference type="NCBIfam" id="TIGR00357">
    <property type="entry name" value="peptide-methionine (R)-S-oxide reductase MsrB"/>
    <property type="match status" value="1"/>
</dbReference>
<dbReference type="Pfam" id="PF01641">
    <property type="entry name" value="SelR"/>
    <property type="match status" value="1"/>
</dbReference>
<evidence type="ECO:0000256" key="3">
    <source>
        <dbReference type="ARBA" id="ARBA00048488"/>
    </source>
</evidence>
<accession>A0A1N7CIN1</accession>
<keyword evidence="2" id="KW-0560">Oxidoreductase</keyword>
<dbReference type="GO" id="GO:0033743">
    <property type="term" value="F:peptide-methionine (R)-S-oxide reductase activity"/>
    <property type="evidence" value="ECO:0007669"/>
    <property type="project" value="UniProtKB-EC"/>
</dbReference>
<dbReference type="EC" id="1.8.4.12" evidence="1"/>
<dbReference type="GO" id="GO:0030091">
    <property type="term" value="P:protein repair"/>
    <property type="evidence" value="ECO:0007669"/>
    <property type="project" value="InterPro"/>
</dbReference>
<dbReference type="InterPro" id="IPR011057">
    <property type="entry name" value="Mss4-like_sf"/>
</dbReference>
<comment type="catalytic activity">
    <reaction evidence="3">
        <text>L-methionyl-[protein] + [thioredoxin]-disulfide + H2O = L-methionyl-(R)-S-oxide-[protein] + [thioredoxin]-dithiol</text>
        <dbReference type="Rhea" id="RHEA:24164"/>
        <dbReference type="Rhea" id="RHEA-COMP:10698"/>
        <dbReference type="Rhea" id="RHEA-COMP:10700"/>
        <dbReference type="Rhea" id="RHEA-COMP:12313"/>
        <dbReference type="Rhea" id="RHEA-COMP:12314"/>
        <dbReference type="ChEBI" id="CHEBI:15377"/>
        <dbReference type="ChEBI" id="CHEBI:16044"/>
        <dbReference type="ChEBI" id="CHEBI:29950"/>
        <dbReference type="ChEBI" id="CHEBI:45764"/>
        <dbReference type="ChEBI" id="CHEBI:50058"/>
        <dbReference type="EC" id="1.8.4.12"/>
    </reaction>
</comment>
<evidence type="ECO:0000256" key="1">
    <source>
        <dbReference type="ARBA" id="ARBA00012499"/>
    </source>
</evidence>
<dbReference type="PANTHER" id="PTHR10173:SF59">
    <property type="entry name" value="PEPTIDE METHIONINE SULFOXIDE REDUCTASE MSRA_MSRB"/>
    <property type="match status" value="1"/>
</dbReference>
<keyword evidence="7" id="KW-1185">Reference proteome</keyword>
<protein>
    <recommendedName>
        <fullName evidence="1">peptide-methionine (R)-S-oxide reductase</fullName>
        <ecNumber evidence="1">1.8.4.12</ecNumber>
    </recommendedName>
</protein>
<evidence type="ECO:0000256" key="2">
    <source>
        <dbReference type="ARBA" id="ARBA00023002"/>
    </source>
</evidence>
<sequence>MAQTYERTPEAVERLTPRQRAVTQGDATEPPFENEFWDSKEPGIYVDVVSGEPLFASVHKFDSHTGWPSFTIPLEPGNVVEHSDTSYGMVRTEVRSAHGDSHLGHLFPDGPADAGGMRYCINSASLRFIAAKDLETEGYGQYAHLFDAAPGPAASGGGVA</sequence>
<feature type="compositionally biased region" description="Basic and acidic residues" evidence="4">
    <location>
        <begin position="7"/>
        <end position="16"/>
    </location>
</feature>
<organism evidence="6 7">
    <name type="scientific">Microbispora rosea</name>
    <dbReference type="NCBI Taxonomy" id="58117"/>
    <lineage>
        <taxon>Bacteria</taxon>
        <taxon>Bacillati</taxon>
        <taxon>Actinomycetota</taxon>
        <taxon>Actinomycetes</taxon>
        <taxon>Streptosporangiales</taxon>
        <taxon>Streptosporangiaceae</taxon>
        <taxon>Microbispora</taxon>
    </lineage>
</organism>
<gene>
    <name evidence="6" type="ORF">SAMN05421833_11214</name>
</gene>
<evidence type="ECO:0000313" key="6">
    <source>
        <dbReference type="EMBL" id="SIR63449.1"/>
    </source>
</evidence>
<dbReference type="AlphaFoldDB" id="A0A1N7CIN1"/>
<dbReference type="GO" id="GO:0006979">
    <property type="term" value="P:response to oxidative stress"/>
    <property type="evidence" value="ECO:0007669"/>
    <property type="project" value="InterPro"/>
</dbReference>
<feature type="domain" description="MsrB" evidence="5">
    <location>
        <begin position="8"/>
        <end position="131"/>
    </location>
</feature>
<proteinExistence type="predicted"/>
<dbReference type="STRING" id="58117.SAMN05421833_11214"/>
<evidence type="ECO:0000313" key="7">
    <source>
        <dbReference type="Proteomes" id="UP000186096"/>
    </source>
</evidence>
<dbReference type="RefSeq" id="WP_036406305.1">
    <property type="nucleotide sequence ID" value="NZ_FTNI01000012.1"/>
</dbReference>
<dbReference type="Proteomes" id="UP000186096">
    <property type="component" value="Unassembled WGS sequence"/>
</dbReference>
<feature type="region of interest" description="Disordered" evidence="4">
    <location>
        <begin position="1"/>
        <end position="34"/>
    </location>
</feature>
<dbReference type="FunFam" id="2.170.150.20:FF:000003">
    <property type="entry name" value="Peptide methionine sulfoxide reductase MsrB"/>
    <property type="match status" value="1"/>
</dbReference>
<dbReference type="InterPro" id="IPR002579">
    <property type="entry name" value="Met_Sox_Rdtase_MsrB_dom"/>
</dbReference>
<dbReference type="PROSITE" id="PS51790">
    <property type="entry name" value="MSRB"/>
    <property type="match status" value="1"/>
</dbReference>
<dbReference type="EMBL" id="FTNI01000012">
    <property type="protein sequence ID" value="SIR63449.1"/>
    <property type="molecule type" value="Genomic_DNA"/>
</dbReference>